<feature type="signal peptide" evidence="2">
    <location>
        <begin position="1"/>
        <end position="25"/>
    </location>
</feature>
<proteinExistence type="predicted"/>
<evidence type="ECO:0000313" key="4">
    <source>
        <dbReference type="Proteomes" id="UP000054564"/>
    </source>
</evidence>
<evidence type="ECO:0000313" key="3">
    <source>
        <dbReference type="EMBL" id="KNF04410.1"/>
    </source>
</evidence>
<protein>
    <submittedName>
        <fullName evidence="3">Uncharacterized protein</fullName>
    </submittedName>
</protein>
<feature type="chain" id="PRO_5005550800" evidence="2">
    <location>
        <begin position="26"/>
        <end position="513"/>
    </location>
</feature>
<keyword evidence="4" id="KW-1185">Reference proteome</keyword>
<comment type="caution">
    <text evidence="3">The sequence shown here is derived from an EMBL/GenBank/DDBJ whole genome shotgun (WGS) entry which is preliminary data.</text>
</comment>
<reference evidence="4" key="1">
    <citation type="submission" date="2014-03" db="EMBL/GenBank/DDBJ databases">
        <title>The Genome Sequence of Puccinia striiformis f. sp. tritici PST-78.</title>
        <authorList>
            <consortium name="The Broad Institute Genome Sequencing Platform"/>
            <person name="Cuomo C."/>
            <person name="Hulbert S."/>
            <person name="Chen X."/>
            <person name="Walker B."/>
            <person name="Young S.K."/>
            <person name="Zeng Q."/>
            <person name="Gargeya S."/>
            <person name="Fitzgerald M."/>
            <person name="Haas B."/>
            <person name="Abouelleil A."/>
            <person name="Alvarado L."/>
            <person name="Arachchi H.M."/>
            <person name="Berlin A.M."/>
            <person name="Chapman S.B."/>
            <person name="Goldberg J."/>
            <person name="Griggs A."/>
            <person name="Gujja S."/>
            <person name="Hansen M."/>
            <person name="Howarth C."/>
            <person name="Imamovic A."/>
            <person name="Larimer J."/>
            <person name="McCowan C."/>
            <person name="Montmayeur A."/>
            <person name="Murphy C."/>
            <person name="Neiman D."/>
            <person name="Pearson M."/>
            <person name="Priest M."/>
            <person name="Roberts A."/>
            <person name="Saif S."/>
            <person name="Shea T."/>
            <person name="Sisk P."/>
            <person name="Sykes S."/>
            <person name="Wortman J."/>
            <person name="Nusbaum C."/>
            <person name="Birren B."/>
        </authorList>
    </citation>
    <scope>NUCLEOTIDE SEQUENCE [LARGE SCALE GENOMIC DNA]</scope>
    <source>
        <strain evidence="4">race PST-78</strain>
    </source>
</reference>
<organism evidence="3 4">
    <name type="scientific">Puccinia striiformis f. sp. tritici PST-78</name>
    <dbReference type="NCBI Taxonomy" id="1165861"/>
    <lineage>
        <taxon>Eukaryota</taxon>
        <taxon>Fungi</taxon>
        <taxon>Dikarya</taxon>
        <taxon>Basidiomycota</taxon>
        <taxon>Pucciniomycotina</taxon>
        <taxon>Pucciniomycetes</taxon>
        <taxon>Pucciniales</taxon>
        <taxon>Pucciniaceae</taxon>
        <taxon>Puccinia</taxon>
    </lineage>
</organism>
<sequence>MMSTSALRPCLLVVSLIGLIGGGTCGFPRVKDTLEDACNDIRSLDSARTAATQMLAGPEDALPVLEIATERPLMKGGASNGNNHLMSEAMQTMDLSDARTKIKKHYQKRIQVKLSKIYRNVDHGLNKDAYEMFHMSMIEVWNSLAKLSLRPDAVADETSKEEQSEELDKIFSQFEAISNIIQTGHSMSSDLYYSKLYPVIFSLSDTLVAHLAFSARYKLINDDLLSQFLNNEDHWMITYHYFWGKFLKSDDLTSLNQGLALGLEGIPFTNDMQDYFKLLSPDTLMNLSRIDLAMRISRMGKYETDFNFNEVSSLAKEFVLITSPRSQALRFGIEINFSAFASKIASKLVELHENTGKIKLKTKIHNSKILIDTLNYLEKNMPNGSALELDHQPPSELQKIKRIIEAYEYFSGAMNSVYSKYVRIVQAEALKSFKKHGITDYNPNFSYLTQVDQQHVVKPSGNDHRDIGFSTIRRTKVILHELKQVKESDRRSLKQLQSDKKKVEEILGYAAWY</sequence>
<name>A0A0L0VZH4_9BASI</name>
<dbReference type="Proteomes" id="UP000054564">
    <property type="component" value="Unassembled WGS sequence"/>
</dbReference>
<evidence type="ECO:0000256" key="2">
    <source>
        <dbReference type="SAM" id="SignalP"/>
    </source>
</evidence>
<keyword evidence="1" id="KW-0175">Coiled coil</keyword>
<feature type="coiled-coil region" evidence="1">
    <location>
        <begin position="479"/>
        <end position="506"/>
    </location>
</feature>
<dbReference type="OrthoDB" id="2509591at2759"/>
<gene>
    <name evidence="3" type="ORF">PSTG_02326</name>
</gene>
<dbReference type="AlphaFoldDB" id="A0A0L0VZH4"/>
<evidence type="ECO:0000256" key="1">
    <source>
        <dbReference type="SAM" id="Coils"/>
    </source>
</evidence>
<accession>A0A0L0VZH4</accession>
<dbReference type="EMBL" id="AJIL01000012">
    <property type="protein sequence ID" value="KNF04410.1"/>
    <property type="molecule type" value="Genomic_DNA"/>
</dbReference>
<keyword evidence="2" id="KW-0732">Signal</keyword>